<proteinExistence type="predicted"/>
<reference evidence="3 4" key="1">
    <citation type="submission" date="2015-12" db="EMBL/GenBank/DDBJ databases">
        <title>The genome of Folsomia candida.</title>
        <authorList>
            <person name="Faddeeva A."/>
            <person name="Derks M.F."/>
            <person name="Anvar Y."/>
            <person name="Smit S."/>
            <person name="Van Straalen N."/>
            <person name="Roelofs D."/>
        </authorList>
    </citation>
    <scope>NUCLEOTIDE SEQUENCE [LARGE SCALE GENOMIC DNA]</scope>
    <source>
        <strain evidence="3 4">VU population</strain>
        <tissue evidence="3">Whole body</tissue>
    </source>
</reference>
<feature type="chain" id="PRO_5013076103" evidence="2">
    <location>
        <begin position="19"/>
        <end position="147"/>
    </location>
</feature>
<keyword evidence="2" id="KW-0732">Signal</keyword>
<organism evidence="3 4">
    <name type="scientific">Folsomia candida</name>
    <name type="common">Springtail</name>
    <dbReference type="NCBI Taxonomy" id="158441"/>
    <lineage>
        <taxon>Eukaryota</taxon>
        <taxon>Metazoa</taxon>
        <taxon>Ecdysozoa</taxon>
        <taxon>Arthropoda</taxon>
        <taxon>Hexapoda</taxon>
        <taxon>Collembola</taxon>
        <taxon>Entomobryomorpha</taxon>
        <taxon>Isotomoidea</taxon>
        <taxon>Isotomidae</taxon>
        <taxon>Proisotominae</taxon>
        <taxon>Folsomia</taxon>
    </lineage>
</organism>
<evidence type="ECO:0000313" key="4">
    <source>
        <dbReference type="Proteomes" id="UP000198287"/>
    </source>
</evidence>
<keyword evidence="4" id="KW-1185">Reference proteome</keyword>
<accession>A0A226E8D7</accession>
<dbReference type="AlphaFoldDB" id="A0A226E8D7"/>
<feature type="compositionally biased region" description="Polar residues" evidence="1">
    <location>
        <begin position="105"/>
        <end position="115"/>
    </location>
</feature>
<feature type="signal peptide" evidence="2">
    <location>
        <begin position="1"/>
        <end position="18"/>
    </location>
</feature>
<sequence>MRFIISVVIIGCISGSDCLFTKMYSSGGIFPISADQISTKEDASNPHKKLGGRSFDLTMPDFPDMKMDMFPDMSLGMKMPDMSVDMKMSDMKISDPFATEPPLSEASTAPSNTGNGVALVSDGDSGSEEMAKEMAKMQAEMEAMMGK</sequence>
<evidence type="ECO:0000256" key="2">
    <source>
        <dbReference type="SAM" id="SignalP"/>
    </source>
</evidence>
<dbReference type="EMBL" id="LNIX01000005">
    <property type="protein sequence ID" value="OXA53548.1"/>
    <property type="molecule type" value="Genomic_DNA"/>
</dbReference>
<name>A0A226E8D7_FOLCA</name>
<gene>
    <name evidence="3" type="ORF">Fcan01_10744</name>
</gene>
<protein>
    <submittedName>
        <fullName evidence="3">Spatacsin</fullName>
    </submittedName>
</protein>
<comment type="caution">
    <text evidence="3">The sequence shown here is derived from an EMBL/GenBank/DDBJ whole genome shotgun (WGS) entry which is preliminary data.</text>
</comment>
<evidence type="ECO:0000256" key="1">
    <source>
        <dbReference type="SAM" id="MobiDB-lite"/>
    </source>
</evidence>
<evidence type="ECO:0000313" key="3">
    <source>
        <dbReference type="EMBL" id="OXA53548.1"/>
    </source>
</evidence>
<feature type="region of interest" description="Disordered" evidence="1">
    <location>
        <begin position="93"/>
        <end position="117"/>
    </location>
</feature>
<dbReference type="Proteomes" id="UP000198287">
    <property type="component" value="Unassembled WGS sequence"/>
</dbReference>